<feature type="compositionally biased region" description="Basic and acidic residues" evidence="1">
    <location>
        <begin position="274"/>
        <end position="290"/>
    </location>
</feature>
<feature type="compositionally biased region" description="Basic and acidic residues" evidence="1">
    <location>
        <begin position="369"/>
        <end position="379"/>
    </location>
</feature>
<reference evidence="2 3" key="1">
    <citation type="journal article" date="2012" name="Proc. Natl. Acad. Sci. U.S.A.">
        <title>Antigenic diversity is generated by distinct evolutionary mechanisms in African trypanosome species.</title>
        <authorList>
            <person name="Jackson A.P."/>
            <person name="Berry A."/>
            <person name="Aslett M."/>
            <person name="Allison H.C."/>
            <person name="Burton P."/>
            <person name="Vavrova-Anderson J."/>
            <person name="Brown R."/>
            <person name="Browne H."/>
            <person name="Corton N."/>
            <person name="Hauser H."/>
            <person name="Gamble J."/>
            <person name="Gilderthorp R."/>
            <person name="Marcello L."/>
            <person name="McQuillan J."/>
            <person name="Otto T.D."/>
            <person name="Quail M.A."/>
            <person name="Sanders M.J."/>
            <person name="van Tonder A."/>
            <person name="Ginger M.L."/>
            <person name="Field M.C."/>
            <person name="Barry J.D."/>
            <person name="Hertz-Fowler C."/>
            <person name="Berriman M."/>
        </authorList>
    </citation>
    <scope>NUCLEOTIDE SEQUENCE</scope>
    <source>
        <strain evidence="2 3">Y486</strain>
    </source>
</reference>
<keyword evidence="3" id="KW-1185">Reference proteome</keyword>
<feature type="compositionally biased region" description="Basic and acidic residues" evidence="1">
    <location>
        <begin position="314"/>
        <end position="330"/>
    </location>
</feature>
<dbReference type="EMBL" id="CAEX01006402">
    <property type="protein sequence ID" value="CCD20837.1"/>
    <property type="molecule type" value="Genomic_DNA"/>
</dbReference>
<feature type="compositionally biased region" description="Basic residues" evidence="1">
    <location>
        <begin position="204"/>
        <end position="221"/>
    </location>
</feature>
<evidence type="ECO:0000313" key="2">
    <source>
        <dbReference type="EMBL" id="CCD20837.1"/>
    </source>
</evidence>
<feature type="compositionally biased region" description="Basic residues" evidence="1">
    <location>
        <begin position="256"/>
        <end position="265"/>
    </location>
</feature>
<dbReference type="Proteomes" id="UP000009027">
    <property type="component" value="Unassembled WGS sequence"/>
</dbReference>
<feature type="compositionally biased region" description="Basic and acidic residues" evidence="1">
    <location>
        <begin position="233"/>
        <end position="255"/>
    </location>
</feature>
<dbReference type="AlphaFoldDB" id="F9WTE4"/>
<feature type="compositionally biased region" description="Basic residues" evidence="1">
    <location>
        <begin position="155"/>
        <end position="165"/>
    </location>
</feature>
<name>F9WTE4_TRYVY</name>
<feature type="compositionally biased region" description="Polar residues" evidence="1">
    <location>
        <begin position="296"/>
        <end position="310"/>
    </location>
</feature>
<feature type="compositionally biased region" description="Basic residues" evidence="1">
    <location>
        <begin position="333"/>
        <end position="368"/>
    </location>
</feature>
<dbReference type="VEuPathDB" id="TriTrypDB:TvY486_0037150"/>
<evidence type="ECO:0000313" key="3">
    <source>
        <dbReference type="Proteomes" id="UP000009027"/>
    </source>
</evidence>
<gene>
    <name evidence="2" type="ORF">TvY486_0037150</name>
</gene>
<feature type="compositionally biased region" description="Basic and acidic residues" evidence="1">
    <location>
        <begin position="108"/>
        <end position="117"/>
    </location>
</feature>
<feature type="compositionally biased region" description="Basic and acidic residues" evidence="1">
    <location>
        <begin position="25"/>
        <end position="34"/>
    </location>
</feature>
<feature type="compositionally biased region" description="Basic and acidic residues" evidence="1">
    <location>
        <begin position="180"/>
        <end position="199"/>
    </location>
</feature>
<feature type="compositionally biased region" description="Basic and acidic residues" evidence="1">
    <location>
        <begin position="1"/>
        <end position="11"/>
    </location>
</feature>
<feature type="region of interest" description="Disordered" evidence="1">
    <location>
        <begin position="1"/>
        <end position="401"/>
    </location>
</feature>
<protein>
    <submittedName>
        <fullName evidence="2">Uncharacterized protein</fullName>
    </submittedName>
</protein>
<feature type="compositionally biased region" description="Basic residues" evidence="1">
    <location>
        <begin position="68"/>
        <end position="85"/>
    </location>
</feature>
<sequence length="401" mass="46546">MARETRSERRTGAQAKSDAQGSRHLACDRRRKEQVAGTGKQLASIATRATTTKRSGTHTHTCREARVNRKRTQEHRQEKRRHTRGQQKNTLPENRWTTKRTEEESDVEPTRGKEKHGTQRWTTKHNTFSPQTGQHQPTHRNTQQAIRATQEKCKRPPQRRTHRDKQTHTAKAQQPPLERWSARESHSEQRTRETRRETTIARMTKARRKTTPAKRTHKHCKAFAQPGASVTPTEKKAPKQDKHTQHGTNSEEQKGRTKQTPHSRAKGTQEITDTDARKDPKDMRTPKTRTEACTALSPNTTLRSQRTRNTAGRIKKETAQHHAKSEKEATRTMSRRTRRKRDNTRERRCKRKGTRDAKRARHKAAPRHRTGENGRKLERTATVPWHAGRTSHRPPRNNGKQ</sequence>
<evidence type="ECO:0000256" key="1">
    <source>
        <dbReference type="SAM" id="MobiDB-lite"/>
    </source>
</evidence>
<feature type="compositionally biased region" description="Polar residues" evidence="1">
    <location>
        <begin position="119"/>
        <end position="147"/>
    </location>
</feature>
<proteinExistence type="predicted"/>
<accession>F9WTE4</accession>
<organism evidence="2 3">
    <name type="scientific">Trypanosoma vivax (strain Y486)</name>
    <dbReference type="NCBI Taxonomy" id="1055687"/>
    <lineage>
        <taxon>Eukaryota</taxon>
        <taxon>Discoba</taxon>
        <taxon>Euglenozoa</taxon>
        <taxon>Kinetoplastea</taxon>
        <taxon>Metakinetoplastina</taxon>
        <taxon>Trypanosomatida</taxon>
        <taxon>Trypanosomatidae</taxon>
        <taxon>Trypanosoma</taxon>
        <taxon>Duttonella</taxon>
    </lineage>
</organism>